<dbReference type="Gene3D" id="1.20.1560.10">
    <property type="entry name" value="ABC transporter type 1, transmembrane domain"/>
    <property type="match status" value="1"/>
</dbReference>
<dbReference type="Pfam" id="PF00664">
    <property type="entry name" value="ABC_membrane"/>
    <property type="match status" value="1"/>
</dbReference>
<proteinExistence type="predicted"/>
<evidence type="ECO:0000256" key="3">
    <source>
        <dbReference type="ARBA" id="ARBA00022475"/>
    </source>
</evidence>
<evidence type="ECO:0000259" key="11">
    <source>
        <dbReference type="PROSITE" id="PS50929"/>
    </source>
</evidence>
<name>A0A7T5VE35_9BACT</name>
<dbReference type="CDD" id="cd18548">
    <property type="entry name" value="ABC_6TM_Tm287_like"/>
    <property type="match status" value="1"/>
</dbReference>
<comment type="subcellular location">
    <subcellularLocation>
        <location evidence="1">Cell membrane</location>
        <topology evidence="1">Multi-pass membrane protein</topology>
    </subcellularLocation>
</comment>
<evidence type="ECO:0000256" key="1">
    <source>
        <dbReference type="ARBA" id="ARBA00004651"/>
    </source>
</evidence>
<keyword evidence="3" id="KW-1003">Cell membrane</keyword>
<protein>
    <submittedName>
        <fullName evidence="12">ABC transporter ATP-binding protein</fullName>
    </submittedName>
</protein>
<reference evidence="12 13" key="1">
    <citation type="submission" date="2020-05" db="EMBL/GenBank/DDBJ databases">
        <title>Complete genome of Desulfobulbus oligotrophicus.</title>
        <authorList>
            <person name="Podar M."/>
        </authorList>
    </citation>
    <scope>NUCLEOTIDE SEQUENCE [LARGE SCALE GENOMIC DNA]</scope>
    <source>
        <strain evidence="12 13">Prop6</strain>
    </source>
</reference>
<dbReference type="PROSITE" id="PS50893">
    <property type="entry name" value="ABC_TRANSPORTER_2"/>
    <property type="match status" value="1"/>
</dbReference>
<dbReference type="PROSITE" id="PS00211">
    <property type="entry name" value="ABC_TRANSPORTER_1"/>
    <property type="match status" value="1"/>
</dbReference>
<dbReference type="GO" id="GO:0016887">
    <property type="term" value="F:ATP hydrolysis activity"/>
    <property type="evidence" value="ECO:0007669"/>
    <property type="project" value="InterPro"/>
</dbReference>
<dbReference type="AlphaFoldDB" id="A0A7T5VE35"/>
<dbReference type="GO" id="GO:0015421">
    <property type="term" value="F:ABC-type oligopeptide transporter activity"/>
    <property type="evidence" value="ECO:0007669"/>
    <property type="project" value="TreeGrafter"/>
</dbReference>
<dbReference type="InterPro" id="IPR011527">
    <property type="entry name" value="ABC1_TM_dom"/>
</dbReference>
<accession>A0A7T5VE35</accession>
<keyword evidence="4 9" id="KW-0812">Transmembrane</keyword>
<feature type="transmembrane region" description="Helical" evidence="9">
    <location>
        <begin position="278"/>
        <end position="300"/>
    </location>
</feature>
<evidence type="ECO:0000259" key="10">
    <source>
        <dbReference type="PROSITE" id="PS50893"/>
    </source>
</evidence>
<keyword evidence="2" id="KW-0813">Transport</keyword>
<dbReference type="Proteomes" id="UP000596092">
    <property type="component" value="Chromosome"/>
</dbReference>
<feature type="transmembrane region" description="Helical" evidence="9">
    <location>
        <begin position="14"/>
        <end position="33"/>
    </location>
</feature>
<dbReference type="FunFam" id="3.40.50.300:FF:000221">
    <property type="entry name" value="Multidrug ABC transporter ATP-binding protein"/>
    <property type="match status" value="1"/>
</dbReference>
<dbReference type="Pfam" id="PF00005">
    <property type="entry name" value="ABC_tran"/>
    <property type="match status" value="1"/>
</dbReference>
<feature type="domain" description="ABC transporter" evidence="10">
    <location>
        <begin position="347"/>
        <end position="583"/>
    </location>
</feature>
<organism evidence="12 13">
    <name type="scientific">Desulfobulbus oligotrophicus</name>
    <dbReference type="NCBI Taxonomy" id="1909699"/>
    <lineage>
        <taxon>Bacteria</taxon>
        <taxon>Pseudomonadati</taxon>
        <taxon>Thermodesulfobacteriota</taxon>
        <taxon>Desulfobulbia</taxon>
        <taxon>Desulfobulbales</taxon>
        <taxon>Desulfobulbaceae</taxon>
        <taxon>Desulfobulbus</taxon>
    </lineage>
</organism>
<dbReference type="EMBL" id="CP054140">
    <property type="protein sequence ID" value="QQG66069.1"/>
    <property type="molecule type" value="Genomic_DNA"/>
</dbReference>
<feature type="transmembrane region" description="Helical" evidence="9">
    <location>
        <begin position="158"/>
        <end position="178"/>
    </location>
</feature>
<keyword evidence="7 9" id="KW-1133">Transmembrane helix</keyword>
<dbReference type="PANTHER" id="PTHR43394">
    <property type="entry name" value="ATP-DEPENDENT PERMEASE MDL1, MITOCHONDRIAL"/>
    <property type="match status" value="1"/>
</dbReference>
<dbReference type="RefSeq" id="WP_199261853.1">
    <property type="nucleotide sequence ID" value="NZ_CP054140.1"/>
</dbReference>
<evidence type="ECO:0000256" key="7">
    <source>
        <dbReference type="ARBA" id="ARBA00022989"/>
    </source>
</evidence>
<dbReference type="InterPro" id="IPR027417">
    <property type="entry name" value="P-loop_NTPase"/>
</dbReference>
<feature type="transmembrane region" description="Helical" evidence="9">
    <location>
        <begin position="245"/>
        <end position="266"/>
    </location>
</feature>
<keyword evidence="6 12" id="KW-0067">ATP-binding</keyword>
<evidence type="ECO:0000256" key="8">
    <source>
        <dbReference type="ARBA" id="ARBA00023136"/>
    </source>
</evidence>
<evidence type="ECO:0000313" key="13">
    <source>
        <dbReference type="Proteomes" id="UP000596092"/>
    </source>
</evidence>
<keyword evidence="8 9" id="KW-0472">Membrane</keyword>
<evidence type="ECO:0000313" key="12">
    <source>
        <dbReference type="EMBL" id="QQG66069.1"/>
    </source>
</evidence>
<evidence type="ECO:0000256" key="6">
    <source>
        <dbReference type="ARBA" id="ARBA00022840"/>
    </source>
</evidence>
<dbReference type="InterPro" id="IPR017871">
    <property type="entry name" value="ABC_transporter-like_CS"/>
</dbReference>
<dbReference type="KEGG" id="dog:HP555_09410"/>
<dbReference type="Gene3D" id="3.40.50.300">
    <property type="entry name" value="P-loop containing nucleotide triphosphate hydrolases"/>
    <property type="match status" value="1"/>
</dbReference>
<dbReference type="InterPro" id="IPR039421">
    <property type="entry name" value="Type_1_exporter"/>
</dbReference>
<evidence type="ECO:0000256" key="2">
    <source>
        <dbReference type="ARBA" id="ARBA00022448"/>
    </source>
</evidence>
<dbReference type="PROSITE" id="PS50929">
    <property type="entry name" value="ABC_TM1F"/>
    <property type="match status" value="1"/>
</dbReference>
<dbReference type="SMART" id="SM00382">
    <property type="entry name" value="AAA"/>
    <property type="match status" value="1"/>
</dbReference>
<evidence type="ECO:0000256" key="5">
    <source>
        <dbReference type="ARBA" id="ARBA00022741"/>
    </source>
</evidence>
<dbReference type="GO" id="GO:0005524">
    <property type="term" value="F:ATP binding"/>
    <property type="evidence" value="ECO:0007669"/>
    <property type="project" value="UniProtKB-KW"/>
</dbReference>
<dbReference type="PANTHER" id="PTHR43394:SF1">
    <property type="entry name" value="ATP-BINDING CASSETTE SUB-FAMILY B MEMBER 10, MITOCHONDRIAL"/>
    <property type="match status" value="1"/>
</dbReference>
<keyword evidence="5" id="KW-0547">Nucleotide-binding</keyword>
<dbReference type="InterPro" id="IPR003439">
    <property type="entry name" value="ABC_transporter-like_ATP-bd"/>
</dbReference>
<feature type="domain" description="ABC transmembrane type-1" evidence="11">
    <location>
        <begin position="19"/>
        <end position="301"/>
    </location>
</feature>
<feature type="transmembrane region" description="Helical" evidence="9">
    <location>
        <begin position="54"/>
        <end position="75"/>
    </location>
</feature>
<keyword evidence="13" id="KW-1185">Reference proteome</keyword>
<evidence type="ECO:0000256" key="9">
    <source>
        <dbReference type="SAM" id="Phobius"/>
    </source>
</evidence>
<evidence type="ECO:0000256" key="4">
    <source>
        <dbReference type="ARBA" id="ARBA00022692"/>
    </source>
</evidence>
<dbReference type="GO" id="GO:0005886">
    <property type="term" value="C:plasma membrane"/>
    <property type="evidence" value="ECO:0007669"/>
    <property type="project" value="UniProtKB-SubCell"/>
</dbReference>
<dbReference type="InterPro" id="IPR003593">
    <property type="entry name" value="AAA+_ATPase"/>
</dbReference>
<dbReference type="SUPFAM" id="SSF90123">
    <property type="entry name" value="ABC transporter transmembrane region"/>
    <property type="match status" value="1"/>
</dbReference>
<dbReference type="SUPFAM" id="SSF52540">
    <property type="entry name" value="P-loop containing nucleoside triphosphate hydrolases"/>
    <property type="match status" value="1"/>
</dbReference>
<dbReference type="InterPro" id="IPR036640">
    <property type="entry name" value="ABC1_TM_sf"/>
</dbReference>
<sequence length="601" mass="65375">MQALRFLLPFLKPYKRLAIGALICLVGLVIFDLSIPRLVQRIIDQGIRVHDQEVVLYTGLLMLCISLLSLAMAVANNYLSVKVGEGVARDLREAVFLQIQDLSFGNLDRMQTGGLMVRLASDTAAVQRIVNISLRIGTRAPLLMLGSLLLMVDTSPSLALRLLPLILLTLAIVTVFMLRMEPLFLMVQQQFDRLNTVLQENISGVRLIKAFVRADHERARFSEVNTVFTGYSIRILRTISTMSPLLTLCVNAGIVLVIWHGGLAAIQGELTVGQIVAFTNYLLTTLTPLAMMAMLSNAWANGLASIRRIKELLETVPEVTDMATGAATPLSALGEGPLGVSFCGVSFRYNQVDPAGNGEKGEWILCDIDLAVKPGSTVAILGATGAGKSTLINLIPRFYDVIGGSILVNGVDIRELRQQDLRALIAVVPQETILFSGTVADNIRYGKPGATLTEVETAARAAQAHDFIVRLPERYETRIEERGGNLSGGQRQRVAIARAILYQPRLLILDDSTSALDVDTEARLQQALTQLPFAHTSLLVAQRVSTVLAADSIVILDKGRVVSQGSHEELLAHCSIYQEIYASQLGDPELSASMFSEAVQP</sequence>
<gene>
    <name evidence="12" type="ORF">HP555_09410</name>
</gene>